<evidence type="ECO:0000313" key="2">
    <source>
        <dbReference type="Proteomes" id="UP000828941"/>
    </source>
</evidence>
<sequence>MLVQQFLVYLLTAKVASQSQDPNSSNCTRKCGSVSIPYPFGTTADCSLDDPFLITCDQSSSTPTPLLQADNKTVLDISLDGELRISHTTSQDCYDDRGQPTNSSSYSMLQLSHFSISSGRNKFVQLGCDTNADLFGWHLQPDRLTYYIGISSFCISADQVPNKSCNGFGCSEKIISEGGLRAILFNADSMKNHTEVRDFNPCGHAFVVEDKAYNFSFTDLSDFNRKTVPIVLDWAVGDQTCQEAKPGVGFACKAEHSECFDAKNGIGYLCKCSSGFRGNPYLLLGCVGIVAFTFLLHSCSTATNILNCGILLQRHYSVFSAGVTICLLILLVGSVFVYLELKKRKLIAFRKQAFQKNGGILLQQQIAKDKDLVETAKIFTEKELRKATNNFDESMVLGQGGTGTVYRGVLSDNKVVAIKKSKIVDQKPVVQFINEVIVLSQINHRNVVKLLGCCLETQVPLLVYEFVTNGTLSDHLHNESQSCQLSWTIRLRVATETAGALAYLHSATSTPIIHRDVKTTNILLDDNLIAKVSDFGASKLVPLNKTQVTTLVQGTLGYLDPEYFQTSKLTEKSDVYSFGVVLTELLTSKKALSFERPENERNLATHFVSSIREGCLLQILDNSLVNHKNTRQLKEVANLAEECLRVKGEERPTMKEVALELERIRIMDTDPWERDYWPSRIRLLVKKYFSDKRMYF</sequence>
<organism evidence="1 2">
    <name type="scientific">Bauhinia variegata</name>
    <name type="common">Purple orchid tree</name>
    <name type="synonym">Phanera variegata</name>
    <dbReference type="NCBI Taxonomy" id="167791"/>
    <lineage>
        <taxon>Eukaryota</taxon>
        <taxon>Viridiplantae</taxon>
        <taxon>Streptophyta</taxon>
        <taxon>Embryophyta</taxon>
        <taxon>Tracheophyta</taxon>
        <taxon>Spermatophyta</taxon>
        <taxon>Magnoliopsida</taxon>
        <taxon>eudicotyledons</taxon>
        <taxon>Gunneridae</taxon>
        <taxon>Pentapetalae</taxon>
        <taxon>rosids</taxon>
        <taxon>fabids</taxon>
        <taxon>Fabales</taxon>
        <taxon>Fabaceae</taxon>
        <taxon>Cercidoideae</taxon>
        <taxon>Cercideae</taxon>
        <taxon>Bauhiniinae</taxon>
        <taxon>Bauhinia</taxon>
    </lineage>
</organism>
<gene>
    <name evidence="1" type="ORF">L6164_030423</name>
</gene>
<comment type="caution">
    <text evidence="1">The sequence shown here is derived from an EMBL/GenBank/DDBJ whole genome shotgun (WGS) entry which is preliminary data.</text>
</comment>
<name>A0ACB9LCR3_BAUVA</name>
<evidence type="ECO:0000313" key="1">
    <source>
        <dbReference type="EMBL" id="KAI4307212.1"/>
    </source>
</evidence>
<accession>A0ACB9LCR3</accession>
<dbReference type="EMBL" id="CM039437">
    <property type="protein sequence ID" value="KAI4307212.1"/>
    <property type="molecule type" value="Genomic_DNA"/>
</dbReference>
<keyword evidence="2" id="KW-1185">Reference proteome</keyword>
<protein>
    <submittedName>
        <fullName evidence="1">Uncharacterized protein</fullName>
    </submittedName>
</protein>
<reference evidence="1 2" key="1">
    <citation type="journal article" date="2022" name="DNA Res.">
        <title>Chromosomal-level genome assembly of the orchid tree Bauhinia variegata (Leguminosae; Cercidoideae) supports the allotetraploid origin hypothesis of Bauhinia.</title>
        <authorList>
            <person name="Zhong Y."/>
            <person name="Chen Y."/>
            <person name="Zheng D."/>
            <person name="Pang J."/>
            <person name="Liu Y."/>
            <person name="Luo S."/>
            <person name="Meng S."/>
            <person name="Qian L."/>
            <person name="Wei D."/>
            <person name="Dai S."/>
            <person name="Zhou R."/>
        </authorList>
    </citation>
    <scope>NUCLEOTIDE SEQUENCE [LARGE SCALE GENOMIC DNA]</scope>
    <source>
        <strain evidence="1">BV-YZ2020</strain>
    </source>
</reference>
<dbReference type="Proteomes" id="UP000828941">
    <property type="component" value="Chromosome 12"/>
</dbReference>
<proteinExistence type="predicted"/>